<feature type="compositionally biased region" description="Polar residues" evidence="1">
    <location>
        <begin position="811"/>
        <end position="823"/>
    </location>
</feature>
<feature type="compositionally biased region" description="Basic and acidic residues" evidence="1">
    <location>
        <begin position="501"/>
        <end position="517"/>
    </location>
</feature>
<dbReference type="VEuPathDB" id="FungiDB:C8Q69DRAFT_446707"/>
<accession>A0A443HN22</accession>
<dbReference type="STRING" id="264951.A0A443HN22"/>
<name>A0A443HN22_BYSSP</name>
<feature type="region of interest" description="Disordered" evidence="1">
    <location>
        <begin position="1186"/>
        <end position="1308"/>
    </location>
</feature>
<feature type="compositionally biased region" description="Low complexity" evidence="1">
    <location>
        <begin position="1160"/>
        <end position="1173"/>
    </location>
</feature>
<comment type="caution">
    <text evidence="2">The sequence shown here is derived from an EMBL/GenBank/DDBJ whole genome shotgun (WGS) entry which is preliminary data.</text>
</comment>
<feature type="compositionally biased region" description="Basic and acidic residues" evidence="1">
    <location>
        <begin position="1236"/>
        <end position="1250"/>
    </location>
</feature>
<proteinExistence type="predicted"/>
<protein>
    <recommendedName>
        <fullName evidence="4">Flo11</fullName>
    </recommendedName>
</protein>
<dbReference type="RefSeq" id="XP_028482849.1">
    <property type="nucleotide sequence ID" value="XM_028629153.1"/>
</dbReference>
<feature type="compositionally biased region" description="Polar residues" evidence="1">
    <location>
        <begin position="1033"/>
        <end position="1056"/>
    </location>
</feature>
<organism evidence="2 3">
    <name type="scientific">Byssochlamys spectabilis</name>
    <name type="common">Paecilomyces variotii</name>
    <dbReference type="NCBI Taxonomy" id="264951"/>
    <lineage>
        <taxon>Eukaryota</taxon>
        <taxon>Fungi</taxon>
        <taxon>Dikarya</taxon>
        <taxon>Ascomycota</taxon>
        <taxon>Pezizomycotina</taxon>
        <taxon>Eurotiomycetes</taxon>
        <taxon>Eurotiomycetidae</taxon>
        <taxon>Eurotiales</taxon>
        <taxon>Thermoascaceae</taxon>
        <taxon>Paecilomyces</taxon>
    </lineage>
</organism>
<keyword evidence="3" id="KW-1185">Reference proteome</keyword>
<gene>
    <name evidence="2" type="ORF">C8Q69DRAFT_446707</name>
</gene>
<feature type="compositionally biased region" description="Basic and acidic residues" evidence="1">
    <location>
        <begin position="1121"/>
        <end position="1132"/>
    </location>
</feature>
<feature type="compositionally biased region" description="Polar residues" evidence="1">
    <location>
        <begin position="1205"/>
        <end position="1232"/>
    </location>
</feature>
<dbReference type="GeneID" id="39598430"/>
<feature type="compositionally biased region" description="Polar residues" evidence="1">
    <location>
        <begin position="893"/>
        <end position="906"/>
    </location>
</feature>
<evidence type="ECO:0008006" key="4">
    <source>
        <dbReference type="Google" id="ProtNLM"/>
    </source>
</evidence>
<evidence type="ECO:0000313" key="2">
    <source>
        <dbReference type="EMBL" id="RWQ93204.1"/>
    </source>
</evidence>
<dbReference type="Proteomes" id="UP000283841">
    <property type="component" value="Unassembled WGS sequence"/>
</dbReference>
<feature type="compositionally biased region" description="Polar residues" evidence="1">
    <location>
        <begin position="594"/>
        <end position="611"/>
    </location>
</feature>
<feature type="compositionally biased region" description="Basic and acidic residues" evidence="1">
    <location>
        <begin position="475"/>
        <end position="495"/>
    </location>
</feature>
<feature type="region of interest" description="Disordered" evidence="1">
    <location>
        <begin position="423"/>
        <end position="1173"/>
    </location>
</feature>
<sequence length="1308" mass="143065">MHPDHRPEPLRLGTLSRSRSASTPSDLHFSKKSVLSPPPVVPSPAYVAASAAIQIISAGEHDADLDGEEDAGFSQSVSVTPPSLSLLNGFLDHILFNILAVSKSTRLSAIRPAIAEVLKPRFAKEVIAAADDELSEYMSGEDDEEEEFGGNRESHDFDLVRSWKLTRLRCMVYTRLGDMEEEDEDEYIEREGLNDMDAAHQRFSTYLGTITPAAAIFLTSIIEYIGEQALLIAGETARSRLSSKPSSIRDGQVESRTGRDYQLVVEENDMEKLALNATLGRLWRTWRKRIRTPALARTLSRESMLRRGFYTPSSVNSRKSSVATIEEAQIREFATHPSAQEQEKVDPASIALPMSENDVTEIEIPGLAANFEDEIQTMEARVAHKVRPRSLMVVSSVGGVSSQSSPASASPRVRSAVELSFGSHNRGWSLPTPTNPSRPNRTPDERDTGDEFVTPSEEKPQLETMYENDENTAPTERDGASVEEKSLSEGRKSLEHTVYARPEEVNIDKGVRAKSTEVAEPVGQPTSWFDSPSADVGTVEQEVIEGQGTCEKQNLSSSVQRPKRKSSREVSVKASKSTLVQEPSESIMQDAVNEESSSMQATNSLRESNAASAPPNVNHKETKKYAPQKRESKNIINATAAKSDHKQVNGGTAPLSPTPELTEVPESPKRPPPRHVSHSSESINRLASVADESERSSRSRARSRTNTRASSGSRHRDERSSPAVGTPSERAGVQRIAGPPAQRESSRRRSESVGRPATASSTTSSKLKGFMGRSQSSQGSNRLRSASQASRSSEKAGDVVDEDKSELDQLIDSQETIHYTLTPRNMRKMDAPDTRKFDAPRSNTLELAEFLKNTAPPGEDQTRPNMRVVNGLRANPPEKSVTAKYKPIEIPMSASTSAKAPNSKNVQPRDARSTVQSTRDFADFLRSTGPPGQPVKPHLASGSGAHDVESRTHTPLSQQRPGTQSSRRTGPRLQARPATASKEDQTSDLIDFIREGPPTAGARRIPRTVAPFRNTMDSDELLSLGPRADKEATATSSTGSTRNSSINAAYSDNSRTGLMESANRANVRISPAVQQSSLPKGKPSGFPSEDDDMRPVRKQRRVRDPYAIDSEDEDDLEELLEGPKAKPQREEESLLDFLRSEPPPDFGTDSAPPQPFIMNAGPSKSSSGMSAASAMKARLLRNASLDRFPTAKQARTSLRSRRLTNSTANAGQNIVPPVSSSIQQAPSNTGALNRSIPEKSDYTNKVDREQGSGMEYPPRRQTETSALADFLKNTGPPEPPAYRTSPTLDDEKSSSFTKLFTRRKKIEV</sequence>
<feature type="compositionally biased region" description="Basic and acidic residues" evidence="1">
    <location>
        <begin position="827"/>
        <end position="839"/>
    </location>
</feature>
<feature type="compositionally biased region" description="Polar residues" evidence="1">
    <location>
        <begin position="550"/>
        <end position="560"/>
    </location>
</feature>
<feature type="compositionally biased region" description="Polar residues" evidence="1">
    <location>
        <begin position="574"/>
        <end position="587"/>
    </location>
</feature>
<feature type="region of interest" description="Disordered" evidence="1">
    <location>
        <begin position="1"/>
        <end position="38"/>
    </location>
</feature>
<feature type="compositionally biased region" description="Polar residues" evidence="1">
    <location>
        <begin position="15"/>
        <end position="25"/>
    </location>
</feature>
<feature type="compositionally biased region" description="Polar residues" evidence="1">
    <location>
        <begin position="953"/>
        <end position="968"/>
    </location>
</feature>
<dbReference type="EMBL" id="RCNU01000010">
    <property type="protein sequence ID" value="RWQ93204.1"/>
    <property type="molecule type" value="Genomic_DNA"/>
</dbReference>
<feature type="compositionally biased region" description="Low complexity" evidence="1">
    <location>
        <begin position="780"/>
        <end position="791"/>
    </location>
</feature>
<evidence type="ECO:0000256" key="1">
    <source>
        <dbReference type="SAM" id="MobiDB-lite"/>
    </source>
</evidence>
<feature type="compositionally biased region" description="Acidic residues" evidence="1">
    <location>
        <begin position="1109"/>
        <end position="1120"/>
    </location>
</feature>
<evidence type="ECO:0000313" key="3">
    <source>
        <dbReference type="Proteomes" id="UP000283841"/>
    </source>
</evidence>
<feature type="compositionally biased region" description="Basic and acidic residues" evidence="1">
    <location>
        <begin position="618"/>
        <end position="633"/>
    </location>
</feature>
<reference evidence="2 3" key="1">
    <citation type="journal article" date="2018" name="Front. Microbiol.">
        <title>Genomic and genetic insights into a cosmopolitan fungus, Paecilomyces variotii (Eurotiales).</title>
        <authorList>
            <person name="Urquhart A.S."/>
            <person name="Mondo S.J."/>
            <person name="Makela M.R."/>
            <person name="Hane J.K."/>
            <person name="Wiebenga A."/>
            <person name="He G."/>
            <person name="Mihaltcheva S."/>
            <person name="Pangilinan J."/>
            <person name="Lipzen A."/>
            <person name="Barry K."/>
            <person name="de Vries R.P."/>
            <person name="Grigoriev I.V."/>
            <person name="Idnurm A."/>
        </authorList>
    </citation>
    <scope>NUCLEOTIDE SEQUENCE [LARGE SCALE GENOMIC DNA]</scope>
    <source>
        <strain evidence="2 3">CBS 101075</strain>
    </source>
</reference>
<feature type="compositionally biased region" description="Low complexity" evidence="1">
    <location>
        <begin position="431"/>
        <end position="440"/>
    </location>
</feature>